<proteinExistence type="predicted"/>
<feature type="transmembrane region" description="Helical" evidence="1">
    <location>
        <begin position="21"/>
        <end position="44"/>
    </location>
</feature>
<keyword evidence="1" id="KW-0812">Transmembrane</keyword>
<reference evidence="2" key="1">
    <citation type="submission" date="2020-08" db="EMBL/GenBank/DDBJ databases">
        <title>Sequencing the genomes of 1000 actinobacteria strains.</title>
        <authorList>
            <person name="Klenk H.-P."/>
        </authorList>
    </citation>
    <scope>NUCLEOTIDE SEQUENCE [LARGE SCALE GENOMIC DNA]</scope>
    <source>
        <strain evidence="2">DSM 27064</strain>
    </source>
</reference>
<gene>
    <name evidence="2" type="ORF">F5897_001101</name>
</gene>
<name>A0A840DJX3_9MICO</name>
<evidence type="ECO:0000313" key="3">
    <source>
        <dbReference type="Proteomes" id="UP000571183"/>
    </source>
</evidence>
<organism evidence="2 3">
    <name type="scientific">Canibacter oris</name>
    <dbReference type="NCBI Taxonomy" id="1365628"/>
    <lineage>
        <taxon>Bacteria</taxon>
        <taxon>Bacillati</taxon>
        <taxon>Actinomycetota</taxon>
        <taxon>Actinomycetes</taxon>
        <taxon>Micrococcales</taxon>
        <taxon>Microbacteriaceae</taxon>
        <taxon>Canibacter</taxon>
    </lineage>
</organism>
<sequence>MLEAAKNNAIKKFLVGLKHQILSSVSISDLLASTLGLFTGFLLMSPRFPAGSFFSASLSILLLANILHTTFWLALLRLRLAPKKFAHWMLKYRFITLPLVAMTELLIFTYPQPYALLAIIPFLLNAITSIPLLQTWMLVWGCCTLLQQRSQANKIKY</sequence>
<protein>
    <submittedName>
        <fullName evidence="2">Uncharacterized protein</fullName>
    </submittedName>
</protein>
<dbReference type="AlphaFoldDB" id="A0A840DJX3"/>
<keyword evidence="3" id="KW-1185">Reference proteome</keyword>
<evidence type="ECO:0000256" key="1">
    <source>
        <dbReference type="SAM" id="Phobius"/>
    </source>
</evidence>
<dbReference type="RefSeq" id="WP_183304774.1">
    <property type="nucleotide sequence ID" value="NZ_JACIFD010000010.1"/>
</dbReference>
<comment type="caution">
    <text evidence="2">The sequence shown here is derived from an EMBL/GenBank/DDBJ whole genome shotgun (WGS) entry which is preliminary data.</text>
</comment>
<feature type="transmembrane region" description="Helical" evidence="1">
    <location>
        <begin position="90"/>
        <end position="110"/>
    </location>
</feature>
<evidence type="ECO:0000313" key="2">
    <source>
        <dbReference type="EMBL" id="MBB4071782.1"/>
    </source>
</evidence>
<feature type="transmembrane region" description="Helical" evidence="1">
    <location>
        <begin position="56"/>
        <end position="78"/>
    </location>
</feature>
<feature type="transmembrane region" description="Helical" evidence="1">
    <location>
        <begin position="116"/>
        <end position="146"/>
    </location>
</feature>
<keyword evidence="1" id="KW-1133">Transmembrane helix</keyword>
<accession>A0A840DJX3</accession>
<keyword evidence="1" id="KW-0472">Membrane</keyword>
<dbReference type="EMBL" id="JACIFD010000010">
    <property type="protein sequence ID" value="MBB4071782.1"/>
    <property type="molecule type" value="Genomic_DNA"/>
</dbReference>
<dbReference type="Proteomes" id="UP000571183">
    <property type="component" value="Unassembled WGS sequence"/>
</dbReference>